<evidence type="ECO:0000256" key="2">
    <source>
        <dbReference type="ARBA" id="ARBA00022840"/>
    </source>
</evidence>
<organism evidence="4">
    <name type="scientific">Cyprideis torosa</name>
    <dbReference type="NCBI Taxonomy" id="163714"/>
    <lineage>
        <taxon>Eukaryota</taxon>
        <taxon>Metazoa</taxon>
        <taxon>Ecdysozoa</taxon>
        <taxon>Arthropoda</taxon>
        <taxon>Crustacea</taxon>
        <taxon>Oligostraca</taxon>
        <taxon>Ostracoda</taxon>
        <taxon>Podocopa</taxon>
        <taxon>Podocopida</taxon>
        <taxon>Cytherocopina</taxon>
        <taxon>Cytheroidea</taxon>
        <taxon>Cytherideidae</taxon>
        <taxon>Cyprideis</taxon>
    </lineage>
</organism>
<dbReference type="InterPro" id="IPR053931">
    <property type="entry name" value="RapZ_C"/>
</dbReference>
<gene>
    <name evidence="4" type="ORF">CTOB1V02_LOCUS14393</name>
</gene>
<dbReference type="Gene3D" id="3.10.580.10">
    <property type="entry name" value="CBS-domain"/>
    <property type="match status" value="1"/>
</dbReference>
<dbReference type="EMBL" id="OB680116">
    <property type="protein sequence ID" value="CAD7236578.1"/>
    <property type="molecule type" value="Genomic_DNA"/>
</dbReference>
<dbReference type="SUPFAM" id="SSF158791">
    <property type="entry name" value="MgtE N-terminal domain-like"/>
    <property type="match status" value="1"/>
</dbReference>
<reference evidence="4" key="1">
    <citation type="submission" date="2020-11" db="EMBL/GenBank/DDBJ databases">
        <authorList>
            <person name="Tran Van P."/>
        </authorList>
    </citation>
    <scope>NUCLEOTIDE SEQUENCE</scope>
</reference>
<accession>A0A7R8WR58</accession>
<dbReference type="InterPro" id="IPR006668">
    <property type="entry name" value="Mg_transptr_MgtE_intracell_dom"/>
</dbReference>
<dbReference type="Pfam" id="PF03668">
    <property type="entry name" value="RapZ-like_N"/>
    <property type="match status" value="1"/>
</dbReference>
<proteinExistence type="inferred from homology"/>
<dbReference type="AlphaFoldDB" id="A0A7R8WR58"/>
<evidence type="ECO:0000256" key="1">
    <source>
        <dbReference type="ARBA" id="ARBA00022741"/>
    </source>
</evidence>
<dbReference type="Gene3D" id="1.25.60.10">
    <property type="entry name" value="MgtE N-terminal domain-like"/>
    <property type="match status" value="1"/>
</dbReference>
<evidence type="ECO:0000256" key="3">
    <source>
        <dbReference type="ARBA" id="ARBA00023134"/>
    </source>
</evidence>
<dbReference type="PROSITE" id="PS51371">
    <property type="entry name" value="CBS"/>
    <property type="match status" value="1"/>
</dbReference>
<dbReference type="PANTHER" id="PTHR30448">
    <property type="entry name" value="RNASE ADAPTER PROTEIN RAPZ"/>
    <property type="match status" value="1"/>
</dbReference>
<dbReference type="InterPro" id="IPR000644">
    <property type="entry name" value="CBS_dom"/>
</dbReference>
<dbReference type="SUPFAM" id="SSF52540">
    <property type="entry name" value="P-loop containing nucleoside triphosphate hydrolases"/>
    <property type="match status" value="1"/>
</dbReference>
<dbReference type="Pfam" id="PF22740">
    <property type="entry name" value="PapZ_C"/>
    <property type="match status" value="1"/>
</dbReference>
<name>A0A7R8WR58_9CRUS</name>
<dbReference type="InterPro" id="IPR046342">
    <property type="entry name" value="CBS_dom_sf"/>
</dbReference>
<dbReference type="HAMAP" id="MF_00636">
    <property type="entry name" value="RapZ_like"/>
    <property type="match status" value="1"/>
</dbReference>
<dbReference type="InterPro" id="IPR005337">
    <property type="entry name" value="RapZ-like"/>
</dbReference>
<dbReference type="PANTHER" id="PTHR30448:SF0">
    <property type="entry name" value="RNASE ADAPTER PROTEIN RAPZ"/>
    <property type="match status" value="1"/>
</dbReference>
<keyword evidence="3" id="KW-0342">GTP-binding</keyword>
<keyword evidence="2" id="KW-0067">ATP-binding</keyword>
<dbReference type="OrthoDB" id="8300104at2759"/>
<sequence length="437" mass="50036">MSGAGKSYALQTLEDAGYYCIDNLPSQLIESLLETPQILKLTQLAIGIDIRGGKQSIADIPATLERVRQIYPATRLIYLYANQQTLQRRYNETRRRHPLAEEEKELGKAIALEAALLQELSQQADWRIDTSKTNVYELGNLLKSRLSDNVTEGLSIMFQSFGFKHQSPSDSDFVFDVRNLPNPYWVPELRQLSGRDQPIIDWLEQHERVHELKQSICDFLELWMQDIQDNQRSYLTISIGCTGGRHRSVYMTEQLYQHFSQQYPQQVQRMLNAMHPAEIADLIEASPHGRRELIWEMVEADNEGEVLIELSEDVRTSLVEEMDTGEIISAIKDLDYDDMADFLQSLPDALISQTLAGMDRQNRIRLEAVLAYDEDTAGGVMDTETVTVRADVSLDVVIRYLRRQETLPSHTDNIIVVNRYDRYLGILPLSTLLTSQP</sequence>
<dbReference type="SMART" id="SM00924">
    <property type="entry name" value="MgtE_N"/>
    <property type="match status" value="1"/>
</dbReference>
<evidence type="ECO:0000313" key="4">
    <source>
        <dbReference type="EMBL" id="CAD7236578.1"/>
    </source>
</evidence>
<protein>
    <submittedName>
        <fullName evidence="4">Uncharacterized protein</fullName>
    </submittedName>
</protein>
<dbReference type="GO" id="GO:0005525">
    <property type="term" value="F:GTP binding"/>
    <property type="evidence" value="ECO:0007669"/>
    <property type="project" value="UniProtKB-KW"/>
</dbReference>
<dbReference type="GO" id="GO:0005524">
    <property type="term" value="F:ATP binding"/>
    <property type="evidence" value="ECO:0007669"/>
    <property type="project" value="UniProtKB-KW"/>
</dbReference>
<keyword evidence="1" id="KW-0547">Nucleotide-binding</keyword>
<dbReference type="NCBIfam" id="NF003828">
    <property type="entry name" value="PRK05416.1"/>
    <property type="match status" value="1"/>
</dbReference>
<dbReference type="Pfam" id="PF03448">
    <property type="entry name" value="MgtE_N"/>
    <property type="match status" value="1"/>
</dbReference>
<dbReference type="SUPFAM" id="SSF54631">
    <property type="entry name" value="CBS-domain pair"/>
    <property type="match status" value="1"/>
</dbReference>
<dbReference type="InterPro" id="IPR053930">
    <property type="entry name" value="RapZ-like_N"/>
</dbReference>
<dbReference type="InterPro" id="IPR027417">
    <property type="entry name" value="P-loop_NTPase"/>
</dbReference>
<dbReference type="InterPro" id="IPR038076">
    <property type="entry name" value="MgtE_N_sf"/>
</dbReference>
<feature type="non-terminal residue" evidence="4">
    <location>
        <position position="1"/>
    </location>
</feature>